<dbReference type="Proteomes" id="UP000412028">
    <property type="component" value="Unassembled WGS sequence"/>
</dbReference>
<dbReference type="Gene3D" id="1.20.1250.20">
    <property type="entry name" value="MFS general substrate transporter like domains"/>
    <property type="match status" value="1"/>
</dbReference>
<dbReference type="Pfam" id="PF07690">
    <property type="entry name" value="MFS_1"/>
    <property type="match status" value="1"/>
</dbReference>
<name>A0A5M9ZGN2_9BIFI</name>
<dbReference type="EMBL" id="RZUI01000027">
    <property type="protein sequence ID" value="KAA8826311.1"/>
    <property type="molecule type" value="Genomic_DNA"/>
</dbReference>
<feature type="transmembrane region" description="Helical" evidence="5">
    <location>
        <begin position="356"/>
        <end position="389"/>
    </location>
</feature>
<keyword evidence="3 5" id="KW-1133">Transmembrane helix</keyword>
<evidence type="ECO:0000313" key="7">
    <source>
        <dbReference type="EMBL" id="KAA8826311.1"/>
    </source>
</evidence>
<evidence type="ECO:0000256" key="5">
    <source>
        <dbReference type="SAM" id="Phobius"/>
    </source>
</evidence>
<dbReference type="OrthoDB" id="4008739at2"/>
<evidence type="ECO:0000259" key="6">
    <source>
        <dbReference type="PROSITE" id="PS50850"/>
    </source>
</evidence>
<dbReference type="AlphaFoldDB" id="A0A5M9ZGN2"/>
<feature type="transmembrane region" description="Helical" evidence="5">
    <location>
        <begin position="444"/>
        <end position="466"/>
    </location>
</feature>
<dbReference type="PANTHER" id="PTHR23508:SF10">
    <property type="entry name" value="CARBOXYLIC ACID TRANSPORTER PROTEIN HOMOLOG"/>
    <property type="match status" value="1"/>
</dbReference>
<evidence type="ECO:0000256" key="2">
    <source>
        <dbReference type="ARBA" id="ARBA00022692"/>
    </source>
</evidence>
<keyword evidence="4 5" id="KW-0472">Membrane</keyword>
<sequence>MAQTEHGIGASGAIGGRQIMNSVSGNDVNNVVSNDGVNNSVSNNVVSNDTAYGVLGVAAGLGSFLGSGTILALSSTLALWREGLQLDASQVGAVSAILTFAFAIGSFCGGFIAQRLGLVRTFAIDVVVCVVALAICTIAPNFALLAAGIGLAGIAVGVDLPVSISVITHDVPDETRKTHLVSRTQVLWSAGILCPYVLALIVSPLGFLGARIVFGVLTAIALLTALWRVLDPRIARLHREAAERERAMARSSVLSTSNAGAVPAAATNRGMIDVLRSVNKRTGRPYAVMFAVIALFYVMWNLMANTINQFQTYLLVSQHASQTQAMIIGIVAAVLCVLGGVAYGRVPKGVWRDRMFWVGALAQVLAMAIMAVGGSMLFTAVAVMLFQFFCNFAGEMNAKVWTQETFPVAVSAQAQSLILGIARIPCAFASLALPSLLVPGLITVALWAFVVVALLSGVFGGMVVVLGRARVRSATVAAAATGKA</sequence>
<feature type="transmembrane region" description="Helical" evidence="5">
    <location>
        <begin position="122"/>
        <end position="143"/>
    </location>
</feature>
<evidence type="ECO:0000256" key="1">
    <source>
        <dbReference type="ARBA" id="ARBA00004651"/>
    </source>
</evidence>
<comment type="subcellular location">
    <subcellularLocation>
        <location evidence="1">Cell membrane</location>
        <topology evidence="1">Multi-pass membrane protein</topology>
    </subcellularLocation>
</comment>
<dbReference type="GO" id="GO:0046943">
    <property type="term" value="F:carboxylic acid transmembrane transporter activity"/>
    <property type="evidence" value="ECO:0007669"/>
    <property type="project" value="TreeGrafter"/>
</dbReference>
<feature type="transmembrane region" description="Helical" evidence="5">
    <location>
        <begin position="52"/>
        <end position="73"/>
    </location>
</feature>
<dbReference type="GO" id="GO:0005886">
    <property type="term" value="C:plasma membrane"/>
    <property type="evidence" value="ECO:0007669"/>
    <property type="project" value="UniProtKB-SubCell"/>
</dbReference>
<comment type="caution">
    <text evidence="7">The sequence shown here is derived from an EMBL/GenBank/DDBJ whole genome shotgun (WGS) entry which is preliminary data.</text>
</comment>
<evidence type="ECO:0000313" key="8">
    <source>
        <dbReference type="Proteomes" id="UP000412028"/>
    </source>
</evidence>
<feature type="domain" description="Major facilitator superfamily (MFS) profile" evidence="6">
    <location>
        <begin position="55"/>
        <end position="468"/>
    </location>
</feature>
<feature type="transmembrane region" description="Helical" evidence="5">
    <location>
        <begin position="93"/>
        <end position="113"/>
    </location>
</feature>
<reference evidence="7 8" key="1">
    <citation type="journal article" date="2019" name="Syst. Appl. Microbiol.">
        <title>Characterization of Bifidobacterium species in feaces of the Egyptian fruit bat: Description of B. vespertilionis sp. nov. and B. rousetti sp. nov.</title>
        <authorList>
            <person name="Modesto M."/>
            <person name="Satti M."/>
            <person name="Watanabe K."/>
            <person name="Puglisi E."/>
            <person name="Morelli L."/>
            <person name="Huang C.-H."/>
            <person name="Liou J.-S."/>
            <person name="Miyashita M."/>
            <person name="Tamura T."/>
            <person name="Saito S."/>
            <person name="Mori K."/>
            <person name="Huang L."/>
            <person name="Sciavilla P."/>
            <person name="Sandri C."/>
            <person name="Spiezio C."/>
            <person name="Vitali F."/>
            <person name="Cavalieri D."/>
            <person name="Perpetuini G."/>
            <person name="Tofalo R."/>
            <person name="Bonetti A."/>
            <person name="Arita M."/>
            <person name="Mattarelli P."/>
        </authorList>
    </citation>
    <scope>NUCLEOTIDE SEQUENCE [LARGE SCALE GENOMIC DNA]</scope>
    <source>
        <strain evidence="7 8">RST7</strain>
    </source>
</reference>
<evidence type="ECO:0000256" key="3">
    <source>
        <dbReference type="ARBA" id="ARBA00022989"/>
    </source>
</evidence>
<feature type="transmembrane region" description="Helical" evidence="5">
    <location>
        <begin position="323"/>
        <end position="344"/>
    </location>
</feature>
<organism evidence="7 8">
    <name type="scientific">Bifidobacterium tissieri</name>
    <dbReference type="NCBI Taxonomy" id="1630162"/>
    <lineage>
        <taxon>Bacteria</taxon>
        <taxon>Bacillati</taxon>
        <taxon>Actinomycetota</taxon>
        <taxon>Actinomycetes</taxon>
        <taxon>Bifidobacteriales</taxon>
        <taxon>Bifidobacteriaceae</taxon>
        <taxon>Bifidobacterium</taxon>
    </lineage>
</organism>
<protein>
    <submittedName>
        <fullName evidence="7">MFS transporter</fullName>
    </submittedName>
</protein>
<feature type="transmembrane region" description="Helical" evidence="5">
    <location>
        <begin position="149"/>
        <end position="168"/>
    </location>
</feature>
<keyword evidence="2 5" id="KW-0812">Transmembrane</keyword>
<accession>A0A5M9ZGN2</accession>
<dbReference type="PROSITE" id="PS50850">
    <property type="entry name" value="MFS"/>
    <property type="match status" value="1"/>
</dbReference>
<dbReference type="InterPro" id="IPR011701">
    <property type="entry name" value="MFS"/>
</dbReference>
<feature type="transmembrane region" description="Helical" evidence="5">
    <location>
        <begin position="208"/>
        <end position="230"/>
    </location>
</feature>
<dbReference type="PANTHER" id="PTHR23508">
    <property type="entry name" value="CARBOXYLIC ACID TRANSPORTER PROTEIN HOMOLOG"/>
    <property type="match status" value="1"/>
</dbReference>
<proteinExistence type="predicted"/>
<feature type="transmembrane region" description="Helical" evidence="5">
    <location>
        <begin position="180"/>
        <end position="202"/>
    </location>
</feature>
<dbReference type="InterPro" id="IPR036259">
    <property type="entry name" value="MFS_trans_sf"/>
</dbReference>
<feature type="transmembrane region" description="Helical" evidence="5">
    <location>
        <begin position="286"/>
        <end position="303"/>
    </location>
</feature>
<dbReference type="InterPro" id="IPR020846">
    <property type="entry name" value="MFS_dom"/>
</dbReference>
<dbReference type="SUPFAM" id="SSF103473">
    <property type="entry name" value="MFS general substrate transporter"/>
    <property type="match status" value="1"/>
</dbReference>
<gene>
    <name evidence="7" type="ORF">EMO89_11725</name>
</gene>
<evidence type="ECO:0000256" key="4">
    <source>
        <dbReference type="ARBA" id="ARBA00023136"/>
    </source>
</evidence>